<protein>
    <submittedName>
        <fullName evidence="5">Beta galactosidase jelly roll domain-containing protein</fullName>
    </submittedName>
</protein>
<dbReference type="InterPro" id="IPR008979">
    <property type="entry name" value="Galactose-bd-like_sf"/>
</dbReference>
<dbReference type="InterPro" id="IPR051913">
    <property type="entry name" value="GH2_Domain-Containing"/>
</dbReference>
<evidence type="ECO:0000259" key="4">
    <source>
        <dbReference type="Pfam" id="PF13364"/>
    </source>
</evidence>
<evidence type="ECO:0000256" key="3">
    <source>
        <dbReference type="SAM" id="SignalP"/>
    </source>
</evidence>
<evidence type="ECO:0000313" key="5">
    <source>
        <dbReference type="EMBL" id="MBT1697667.1"/>
    </source>
</evidence>
<evidence type="ECO:0000313" key="6">
    <source>
        <dbReference type="Proteomes" id="UP001319200"/>
    </source>
</evidence>
<dbReference type="Gene3D" id="2.60.120.260">
    <property type="entry name" value="Galactose-binding domain-like"/>
    <property type="match status" value="2"/>
</dbReference>
<dbReference type="InterPro" id="IPR025300">
    <property type="entry name" value="BetaGal_jelly_roll_dom"/>
</dbReference>
<keyword evidence="1" id="KW-0378">Hydrolase</keyword>
<dbReference type="Pfam" id="PF13364">
    <property type="entry name" value="BetaGal_ABD2"/>
    <property type="match status" value="1"/>
</dbReference>
<name>A0AAP2DM50_9BACT</name>
<dbReference type="PANTHER" id="PTHR42732">
    <property type="entry name" value="BETA-GALACTOSIDASE"/>
    <property type="match status" value="1"/>
</dbReference>
<dbReference type="GO" id="GO:0004553">
    <property type="term" value="F:hydrolase activity, hydrolyzing O-glycosyl compounds"/>
    <property type="evidence" value="ECO:0007669"/>
    <property type="project" value="UniProtKB-ARBA"/>
</dbReference>
<proteinExistence type="predicted"/>
<sequence length="339" mass="38967">MKRRWKMYFFPLFVMAALSGTHRAAAMVGEKWNMVINLRGQWRFNIGDNLKWADPKYNDSNWESIRVPSKWEDEGFYGYNGYAWYRTSFQGSELQNTWAFNIFLGYIDDTDEVYLNGHRIGSSGSFPPKYRTAYNAFRNYAIPSEYINFSGRNVVAVRIYDSEVAGGIISGDVGIYTNDDDKALALNLRGVWDFTLADRTRRPQNGRGGIEQLTPPANANWSKIAVPSNWENQGFQYDGGAWYRKQFTVPKSLAGEDLVLLLGKIDDYDQVYLNGKLVGFTNNWEKQRMYTISSDVLIPGAVNIILIYVYDETGLGGLYEGPLGLIKQSDFTRYMRWRR</sequence>
<feature type="domain" description="Beta-galactosidase jelly roll" evidence="4">
    <location>
        <begin position="48"/>
        <end position="159"/>
    </location>
</feature>
<evidence type="ECO:0000256" key="1">
    <source>
        <dbReference type="ARBA" id="ARBA00022801"/>
    </source>
</evidence>
<dbReference type="AlphaFoldDB" id="A0AAP2DM50"/>
<dbReference type="Proteomes" id="UP001319200">
    <property type="component" value="Unassembled WGS sequence"/>
</dbReference>
<comment type="caution">
    <text evidence="5">The sequence shown here is derived from an EMBL/GenBank/DDBJ whole genome shotgun (WGS) entry which is preliminary data.</text>
</comment>
<dbReference type="PANTHER" id="PTHR42732:SF1">
    <property type="entry name" value="BETA-MANNOSIDASE"/>
    <property type="match status" value="1"/>
</dbReference>
<keyword evidence="3" id="KW-0732">Signal</keyword>
<dbReference type="SUPFAM" id="SSF49785">
    <property type="entry name" value="Galactose-binding domain-like"/>
    <property type="match status" value="2"/>
</dbReference>
<accession>A0AAP2DM50</accession>
<feature type="chain" id="PRO_5042994155" evidence="3">
    <location>
        <begin position="27"/>
        <end position="339"/>
    </location>
</feature>
<keyword evidence="2" id="KW-0326">Glycosidase</keyword>
<dbReference type="EMBL" id="JAHESF010000010">
    <property type="protein sequence ID" value="MBT1697667.1"/>
    <property type="molecule type" value="Genomic_DNA"/>
</dbReference>
<organism evidence="5 6">
    <name type="scientific">Chryseosolibacter histidini</name>
    <dbReference type="NCBI Taxonomy" id="2782349"/>
    <lineage>
        <taxon>Bacteria</taxon>
        <taxon>Pseudomonadati</taxon>
        <taxon>Bacteroidota</taxon>
        <taxon>Cytophagia</taxon>
        <taxon>Cytophagales</taxon>
        <taxon>Chryseotaleaceae</taxon>
        <taxon>Chryseosolibacter</taxon>
    </lineage>
</organism>
<reference evidence="5 6" key="1">
    <citation type="submission" date="2021-05" db="EMBL/GenBank/DDBJ databases">
        <title>A Polyphasic approach of four new species of the genus Ohtaekwangia: Ohtaekwangia histidinii sp. nov., Ohtaekwangia cretensis sp. nov., Ohtaekwangia indiensis sp. nov., Ohtaekwangia reichenbachii sp. nov. from diverse environment.</title>
        <authorList>
            <person name="Octaviana S."/>
        </authorList>
    </citation>
    <scope>NUCLEOTIDE SEQUENCE [LARGE SCALE GENOMIC DNA]</scope>
    <source>
        <strain evidence="5 6">PWU4</strain>
    </source>
</reference>
<dbReference type="RefSeq" id="WP_254163538.1">
    <property type="nucleotide sequence ID" value="NZ_JAHESF010000010.1"/>
</dbReference>
<evidence type="ECO:0000256" key="2">
    <source>
        <dbReference type="ARBA" id="ARBA00023295"/>
    </source>
</evidence>
<feature type="signal peptide" evidence="3">
    <location>
        <begin position="1"/>
        <end position="26"/>
    </location>
</feature>
<gene>
    <name evidence="5" type="ORF">KK083_12315</name>
</gene>
<keyword evidence="6" id="KW-1185">Reference proteome</keyword>